<gene>
    <name evidence="2" type="ORF">Q4610_15345</name>
</gene>
<sequence length="339" mass="37061">MTQETTGEAFGTGPLDRDGLAAITSKFAPGGGKITDLRRLSGGASQETWSFAVQGDRTPDRLILRRAPGGTFQHSGTAGLEIEAAVIEAVAKQNVPVPCVRYVLSPEDGLGRGFMTSHVDGETIARKILRDDRYAAARAALPGQFGAALANIHAVDLTDLPQLRLQGPARSLQVMRDDVSLLPTPRPVFEVALRWLADRLPEEQTLRLIHGDFRLGNVIVGEDGIRAVLDWELVHAGDPMEDLAWLCAMPWRFGMIDKPVGGVGRLDQLIESYEMAGGVADRARLRWWDVMSALRWGVNCAGMLPLFRDGTDTSVERAMIARRASENEIDILRLIYLGD</sequence>
<protein>
    <submittedName>
        <fullName evidence="2">Phosphotransferase family protein</fullName>
    </submittedName>
</protein>
<evidence type="ECO:0000259" key="1">
    <source>
        <dbReference type="Pfam" id="PF01636"/>
    </source>
</evidence>
<dbReference type="Gene3D" id="3.90.1200.10">
    <property type="match status" value="1"/>
</dbReference>
<dbReference type="RefSeq" id="WP_304536841.1">
    <property type="nucleotide sequence ID" value="NZ_JAUQOM010000008.1"/>
</dbReference>
<dbReference type="Pfam" id="PF01636">
    <property type="entry name" value="APH"/>
    <property type="match status" value="1"/>
</dbReference>
<dbReference type="CDD" id="cd05154">
    <property type="entry name" value="ACAD10_11_N-like"/>
    <property type="match status" value="1"/>
</dbReference>
<name>A0ABT8ZR46_9SPHN</name>
<dbReference type="EMBL" id="JAUQOM010000008">
    <property type="protein sequence ID" value="MDO7836424.1"/>
    <property type="molecule type" value="Genomic_DNA"/>
</dbReference>
<dbReference type="InterPro" id="IPR051678">
    <property type="entry name" value="AGP_Transferase"/>
</dbReference>
<dbReference type="InterPro" id="IPR002575">
    <property type="entry name" value="Aminoglycoside_PTrfase"/>
</dbReference>
<comment type="caution">
    <text evidence="2">The sequence shown here is derived from an EMBL/GenBank/DDBJ whole genome shotgun (WGS) entry which is preliminary data.</text>
</comment>
<dbReference type="PANTHER" id="PTHR21310">
    <property type="entry name" value="AMINOGLYCOSIDE PHOSPHOTRANSFERASE-RELATED-RELATED"/>
    <property type="match status" value="1"/>
</dbReference>
<dbReference type="SUPFAM" id="SSF56112">
    <property type="entry name" value="Protein kinase-like (PK-like)"/>
    <property type="match status" value="1"/>
</dbReference>
<dbReference type="Proteomes" id="UP001176471">
    <property type="component" value="Unassembled WGS sequence"/>
</dbReference>
<organism evidence="2 3">
    <name type="scientific">Sphingobium cyanobacteriorum</name>
    <dbReference type="NCBI Taxonomy" id="3063954"/>
    <lineage>
        <taxon>Bacteria</taxon>
        <taxon>Pseudomonadati</taxon>
        <taxon>Pseudomonadota</taxon>
        <taxon>Alphaproteobacteria</taxon>
        <taxon>Sphingomonadales</taxon>
        <taxon>Sphingomonadaceae</taxon>
        <taxon>Sphingobium</taxon>
    </lineage>
</organism>
<feature type="domain" description="Aminoglycoside phosphotransferase" evidence="1">
    <location>
        <begin position="36"/>
        <end position="287"/>
    </location>
</feature>
<dbReference type="InterPro" id="IPR041726">
    <property type="entry name" value="ACAD10_11_N"/>
</dbReference>
<accession>A0ABT8ZR46</accession>
<proteinExistence type="predicted"/>
<dbReference type="InterPro" id="IPR011009">
    <property type="entry name" value="Kinase-like_dom_sf"/>
</dbReference>
<keyword evidence="3" id="KW-1185">Reference proteome</keyword>
<dbReference type="PANTHER" id="PTHR21310:SF57">
    <property type="entry name" value="BLR2944 PROTEIN"/>
    <property type="match status" value="1"/>
</dbReference>
<reference evidence="2" key="1">
    <citation type="submission" date="2023-07" db="EMBL/GenBank/DDBJ databases">
        <title>Bacterial whole genome sequence for Sphingobium sp. HBC34.</title>
        <authorList>
            <person name="Le V."/>
            <person name="Ko S.-R."/>
            <person name="Ahn C.-Y."/>
            <person name="Oh H.-M."/>
        </authorList>
    </citation>
    <scope>NUCLEOTIDE SEQUENCE</scope>
    <source>
        <strain evidence="2">HBC34</strain>
    </source>
</reference>
<dbReference type="Gene3D" id="3.30.200.20">
    <property type="entry name" value="Phosphorylase Kinase, domain 1"/>
    <property type="match status" value="1"/>
</dbReference>
<evidence type="ECO:0000313" key="2">
    <source>
        <dbReference type="EMBL" id="MDO7836424.1"/>
    </source>
</evidence>
<evidence type="ECO:0000313" key="3">
    <source>
        <dbReference type="Proteomes" id="UP001176471"/>
    </source>
</evidence>